<dbReference type="EMBL" id="CALNXK010000015">
    <property type="protein sequence ID" value="CAH3047135.1"/>
    <property type="molecule type" value="Genomic_DNA"/>
</dbReference>
<feature type="transmembrane region" description="Helical" evidence="2">
    <location>
        <begin position="6"/>
        <end position="31"/>
    </location>
</feature>
<comment type="caution">
    <text evidence="3">The sequence shown here is derived from an EMBL/GenBank/DDBJ whole genome shotgun (WGS) entry which is preliminary data.</text>
</comment>
<keyword evidence="2" id="KW-0812">Transmembrane</keyword>
<protein>
    <submittedName>
        <fullName evidence="3">Uncharacterized protein</fullName>
    </submittedName>
</protein>
<evidence type="ECO:0000256" key="2">
    <source>
        <dbReference type="SAM" id="Phobius"/>
    </source>
</evidence>
<keyword evidence="2" id="KW-1133">Transmembrane helix</keyword>
<dbReference type="Proteomes" id="UP001159405">
    <property type="component" value="Unassembled WGS sequence"/>
</dbReference>
<name>A0ABN8NCK9_9CNID</name>
<dbReference type="InterPro" id="IPR032776">
    <property type="entry name" value="CECR6/TMEM121"/>
</dbReference>
<feature type="transmembrane region" description="Helical" evidence="2">
    <location>
        <begin position="70"/>
        <end position="92"/>
    </location>
</feature>
<organism evidence="3 4">
    <name type="scientific">Porites lobata</name>
    <dbReference type="NCBI Taxonomy" id="104759"/>
    <lineage>
        <taxon>Eukaryota</taxon>
        <taxon>Metazoa</taxon>
        <taxon>Cnidaria</taxon>
        <taxon>Anthozoa</taxon>
        <taxon>Hexacorallia</taxon>
        <taxon>Scleractinia</taxon>
        <taxon>Fungiina</taxon>
        <taxon>Poritidae</taxon>
        <taxon>Porites</taxon>
    </lineage>
</organism>
<dbReference type="PANTHER" id="PTHR47399">
    <property type="entry name" value="TRANSMEMBRANE PROTEIN 121B"/>
    <property type="match status" value="1"/>
</dbReference>
<keyword evidence="2" id="KW-0472">Membrane</keyword>
<dbReference type="Pfam" id="PF14997">
    <property type="entry name" value="CECR6_TMEM121"/>
    <property type="match status" value="1"/>
</dbReference>
<feature type="transmembrane region" description="Helical" evidence="2">
    <location>
        <begin position="157"/>
        <end position="174"/>
    </location>
</feature>
<feature type="transmembrane region" description="Helical" evidence="2">
    <location>
        <begin position="260"/>
        <end position="281"/>
    </location>
</feature>
<evidence type="ECO:0000313" key="3">
    <source>
        <dbReference type="EMBL" id="CAH3047135.1"/>
    </source>
</evidence>
<sequence>PGIDFFSLLSVLAFIKLYSGMASEIIGFLWATIKAKPLVSLGRFVFFALIVSQCFLLASYPAKYKDDSSWYGIATVPLYGSAVIVWVCLVSPKPSRFEADLRSSFLVWGLYIVFGLIPSVTIVFGVTRAGLSSNSANATLCFCNATANHDTKTLGPVILKATLCATPILLILLLNTANDARKFKDVVYKLCVQLAVDLLDAVEMIDVVLDEQEHNYRISKGFGIAMITVACISFLLSLWPMIETRLEGRKETISAIIRNFVEIIVVNSPFLIIRLVIVFEYGKDESIFVAKNIIAIMLSILEIRDSRDKLNNET</sequence>
<reference evidence="3 4" key="1">
    <citation type="submission" date="2022-05" db="EMBL/GenBank/DDBJ databases">
        <authorList>
            <consortium name="Genoscope - CEA"/>
            <person name="William W."/>
        </authorList>
    </citation>
    <scope>NUCLEOTIDE SEQUENCE [LARGE SCALE GENOMIC DNA]</scope>
</reference>
<feature type="transmembrane region" description="Helical" evidence="2">
    <location>
        <begin position="221"/>
        <end position="239"/>
    </location>
</feature>
<dbReference type="PANTHER" id="PTHR47399:SF1">
    <property type="entry name" value="TRANSMEMBRANE PROTEIN 121B"/>
    <property type="match status" value="1"/>
</dbReference>
<gene>
    <name evidence="3" type="ORF">PLOB_00010088</name>
</gene>
<comment type="similarity">
    <text evidence="1">Belongs to the TMEM121 family.</text>
</comment>
<evidence type="ECO:0000313" key="4">
    <source>
        <dbReference type="Proteomes" id="UP001159405"/>
    </source>
</evidence>
<feature type="non-terminal residue" evidence="3">
    <location>
        <position position="1"/>
    </location>
</feature>
<feature type="transmembrane region" description="Helical" evidence="2">
    <location>
        <begin position="104"/>
        <end position="126"/>
    </location>
</feature>
<proteinExistence type="inferred from homology"/>
<accession>A0ABN8NCK9</accession>
<dbReference type="InterPro" id="IPR026624">
    <property type="entry name" value="CECR6"/>
</dbReference>
<evidence type="ECO:0000256" key="1">
    <source>
        <dbReference type="ARBA" id="ARBA00007711"/>
    </source>
</evidence>
<keyword evidence="4" id="KW-1185">Reference proteome</keyword>
<feature type="transmembrane region" description="Helical" evidence="2">
    <location>
        <begin position="38"/>
        <end position="58"/>
    </location>
</feature>